<organism evidence="7 8">
    <name type="scientific">Geobacillus uzenensis</name>
    <dbReference type="NCBI Taxonomy" id="129339"/>
    <lineage>
        <taxon>Bacteria</taxon>
        <taxon>Bacillati</taxon>
        <taxon>Bacillota</taxon>
        <taxon>Bacilli</taxon>
        <taxon>Bacillales</taxon>
        <taxon>Anoxybacillaceae</taxon>
        <taxon>Geobacillus</taxon>
    </lineage>
</organism>
<evidence type="ECO:0000256" key="5">
    <source>
        <dbReference type="ARBA" id="ARBA00023277"/>
    </source>
</evidence>
<keyword evidence="5" id="KW-0119">Carbohydrate metabolism</keyword>
<comment type="caution">
    <text evidence="7">The sequence shown here is derived from an EMBL/GenBank/DDBJ whole genome shotgun (WGS) entry which is preliminary data.</text>
</comment>
<evidence type="ECO:0000313" key="7">
    <source>
        <dbReference type="EMBL" id="OXB87693.1"/>
    </source>
</evidence>
<dbReference type="InterPro" id="IPR001282">
    <property type="entry name" value="G6P_DH"/>
</dbReference>
<evidence type="ECO:0000313" key="8">
    <source>
        <dbReference type="Proteomes" id="UP000198364"/>
    </source>
</evidence>
<keyword evidence="2" id="KW-0313">Glucose metabolism</keyword>
<evidence type="ECO:0000256" key="1">
    <source>
        <dbReference type="ARBA" id="ARBA00004937"/>
    </source>
</evidence>
<dbReference type="PANTHER" id="PTHR23429:SF0">
    <property type="entry name" value="GLUCOSE-6-PHOSPHATE 1-DEHYDROGENASE"/>
    <property type="match status" value="1"/>
</dbReference>
<comment type="pathway">
    <text evidence="1">Carbohydrate degradation; pentose phosphate pathway; D-ribulose 5-phosphate from D-glucose 6-phosphate (oxidative stage): step 1/3.</text>
</comment>
<evidence type="ECO:0000256" key="2">
    <source>
        <dbReference type="ARBA" id="ARBA00022526"/>
    </source>
</evidence>
<dbReference type="Proteomes" id="UP000198364">
    <property type="component" value="Unassembled WGS sequence"/>
</dbReference>
<dbReference type="Pfam" id="PF00479">
    <property type="entry name" value="G6PD_N"/>
    <property type="match status" value="1"/>
</dbReference>
<dbReference type="InterPro" id="IPR036291">
    <property type="entry name" value="NAD(P)-bd_dom_sf"/>
</dbReference>
<sequence>MDSMTFVLFGATGDLAKRKIFPALYNLFLDQKMPQPFSIIGVSVYCKIKMQRSAENLA</sequence>
<dbReference type="SUPFAM" id="SSF51735">
    <property type="entry name" value="NAD(P)-binding Rossmann-fold domains"/>
    <property type="match status" value="1"/>
</dbReference>
<reference evidence="7 8" key="1">
    <citation type="submission" date="2017-05" db="EMBL/GenBank/DDBJ databases">
        <title>The genome sequence of Geobacillus uzenensis BGSC 92A1.</title>
        <authorList>
            <person name="Ramaloko W.T."/>
            <person name="Koen N."/>
            <person name="Polliack S."/>
            <person name="Aliyu H."/>
            <person name="Lebre P."/>
            <person name="Mohr T."/>
            <person name="Oswald F."/>
            <person name="Zwick M."/>
            <person name="Neumann A."/>
            <person name="Syldatk C."/>
            <person name="Cowan D."/>
            <person name="De Maayer P."/>
        </authorList>
    </citation>
    <scope>NUCLEOTIDE SEQUENCE [LARGE SCALE GENOMIC DNA]</scope>
    <source>
        <strain evidence="7 8">BGSC 92A1</strain>
    </source>
</reference>
<proteinExistence type="predicted"/>
<evidence type="ECO:0000256" key="4">
    <source>
        <dbReference type="ARBA" id="ARBA00023002"/>
    </source>
</evidence>
<dbReference type="Gene3D" id="3.40.50.720">
    <property type="entry name" value="NAD(P)-binding Rossmann-like Domain"/>
    <property type="match status" value="1"/>
</dbReference>
<evidence type="ECO:0000256" key="3">
    <source>
        <dbReference type="ARBA" id="ARBA00022857"/>
    </source>
</evidence>
<dbReference type="InterPro" id="IPR022674">
    <property type="entry name" value="G6P_DH_NAD-bd"/>
</dbReference>
<feature type="domain" description="Glucose-6-phosphate dehydrogenase NAD-binding" evidence="6">
    <location>
        <begin position="7"/>
        <end position="43"/>
    </location>
</feature>
<dbReference type="EMBL" id="NEWL01000007">
    <property type="protein sequence ID" value="OXB87693.1"/>
    <property type="molecule type" value="Genomic_DNA"/>
</dbReference>
<name>A0ABX4DFJ7_9BACL</name>
<keyword evidence="3" id="KW-0521">NADP</keyword>
<protein>
    <recommendedName>
        <fullName evidence="6">Glucose-6-phosphate dehydrogenase NAD-binding domain-containing protein</fullName>
    </recommendedName>
</protein>
<accession>A0ABX4DFJ7</accession>
<keyword evidence="4" id="KW-0560">Oxidoreductase</keyword>
<keyword evidence="8" id="KW-1185">Reference proteome</keyword>
<evidence type="ECO:0000259" key="6">
    <source>
        <dbReference type="Pfam" id="PF00479"/>
    </source>
</evidence>
<dbReference type="PANTHER" id="PTHR23429">
    <property type="entry name" value="GLUCOSE-6-PHOSPHATE 1-DEHYDROGENASE G6PD"/>
    <property type="match status" value="1"/>
</dbReference>
<gene>
    <name evidence="7" type="ORF">B9L21_12310</name>
</gene>